<name>A0A3M6T6H2_POCDA</name>
<dbReference type="GO" id="GO:0005506">
    <property type="term" value="F:iron ion binding"/>
    <property type="evidence" value="ECO:0007669"/>
    <property type="project" value="InterPro"/>
</dbReference>
<evidence type="ECO:0000256" key="4">
    <source>
        <dbReference type="SAM" id="Phobius"/>
    </source>
</evidence>
<dbReference type="GO" id="GO:0033781">
    <property type="term" value="F:cholesterol 24-hydroxylase activity"/>
    <property type="evidence" value="ECO:0007669"/>
    <property type="project" value="InterPro"/>
</dbReference>
<comment type="cofactor">
    <cofactor evidence="2">
        <name>heme</name>
        <dbReference type="ChEBI" id="CHEBI:30413"/>
    </cofactor>
</comment>
<dbReference type="PRINTS" id="PR00463">
    <property type="entry name" value="EP450I"/>
</dbReference>
<dbReference type="CDD" id="cd20613">
    <property type="entry name" value="CYP46A1-like"/>
    <property type="match status" value="1"/>
</dbReference>
<dbReference type="Pfam" id="PF00067">
    <property type="entry name" value="p450"/>
    <property type="match status" value="1"/>
</dbReference>
<evidence type="ECO:0000313" key="6">
    <source>
        <dbReference type="Proteomes" id="UP000275408"/>
    </source>
</evidence>
<proteinExistence type="inferred from homology"/>
<evidence type="ECO:0000313" key="5">
    <source>
        <dbReference type="EMBL" id="RMX36893.1"/>
    </source>
</evidence>
<evidence type="ECO:0000256" key="3">
    <source>
        <dbReference type="RuleBase" id="RU000461"/>
    </source>
</evidence>
<organism evidence="5 6">
    <name type="scientific">Pocillopora damicornis</name>
    <name type="common">Cauliflower coral</name>
    <name type="synonym">Millepora damicornis</name>
    <dbReference type="NCBI Taxonomy" id="46731"/>
    <lineage>
        <taxon>Eukaryota</taxon>
        <taxon>Metazoa</taxon>
        <taxon>Cnidaria</taxon>
        <taxon>Anthozoa</taxon>
        <taxon>Hexacorallia</taxon>
        <taxon>Scleractinia</taxon>
        <taxon>Astrocoeniina</taxon>
        <taxon>Pocilloporidae</taxon>
        <taxon>Pocillopora</taxon>
    </lineage>
</organism>
<comment type="similarity">
    <text evidence="1 3">Belongs to the cytochrome P450 family.</text>
</comment>
<protein>
    <recommendedName>
        <fullName evidence="7">Cytochrome P450</fullName>
    </recommendedName>
</protein>
<dbReference type="OMA" id="NMILLET"/>
<dbReference type="STRING" id="46731.A0A3M6T6H2"/>
<feature type="transmembrane region" description="Helical" evidence="4">
    <location>
        <begin position="7"/>
        <end position="32"/>
    </location>
</feature>
<keyword evidence="2 3" id="KW-0408">Iron</keyword>
<gene>
    <name evidence="5" type="ORF">pdam_00001012</name>
</gene>
<dbReference type="InterPro" id="IPR036396">
    <property type="entry name" value="Cyt_P450_sf"/>
</dbReference>
<dbReference type="PROSITE" id="PS00086">
    <property type="entry name" value="CYTOCHROME_P450"/>
    <property type="match status" value="1"/>
</dbReference>
<dbReference type="GO" id="GO:0020037">
    <property type="term" value="F:heme binding"/>
    <property type="evidence" value="ECO:0007669"/>
    <property type="project" value="InterPro"/>
</dbReference>
<dbReference type="InterPro" id="IPR017972">
    <property type="entry name" value="Cyt_P450_CS"/>
</dbReference>
<dbReference type="PANTHER" id="PTHR24293">
    <property type="entry name" value="CYTOCHROME P450 FAMILY 46 SUBFAMILY A"/>
    <property type="match status" value="1"/>
</dbReference>
<keyword evidence="6" id="KW-1185">Reference proteome</keyword>
<dbReference type="Proteomes" id="UP000275408">
    <property type="component" value="Unassembled WGS sequence"/>
</dbReference>
<dbReference type="PRINTS" id="PR00385">
    <property type="entry name" value="P450"/>
</dbReference>
<dbReference type="Gene3D" id="1.10.630.10">
    <property type="entry name" value="Cytochrome P450"/>
    <property type="match status" value="1"/>
</dbReference>
<keyword evidence="2 3" id="KW-0349">Heme</keyword>
<dbReference type="GO" id="GO:0006707">
    <property type="term" value="P:cholesterol catabolic process"/>
    <property type="evidence" value="ECO:0007669"/>
    <property type="project" value="InterPro"/>
</dbReference>
<keyword evidence="3" id="KW-0503">Monooxygenase</keyword>
<dbReference type="InterPro" id="IPR039983">
    <property type="entry name" value="CYP46A1"/>
</dbReference>
<keyword evidence="4" id="KW-0812">Transmembrane</keyword>
<keyword evidence="3" id="KW-0560">Oxidoreductase</keyword>
<dbReference type="OrthoDB" id="1470350at2759"/>
<evidence type="ECO:0000256" key="1">
    <source>
        <dbReference type="ARBA" id="ARBA00010617"/>
    </source>
</evidence>
<dbReference type="SUPFAM" id="SSF48264">
    <property type="entry name" value="Cytochrome P450"/>
    <property type="match status" value="1"/>
</dbReference>
<dbReference type="EMBL" id="RCHS01004213">
    <property type="protein sequence ID" value="RMX36893.1"/>
    <property type="molecule type" value="Genomic_DNA"/>
</dbReference>
<reference evidence="5 6" key="1">
    <citation type="journal article" date="2018" name="Sci. Rep.">
        <title>Comparative analysis of the Pocillopora damicornis genome highlights role of immune system in coral evolution.</title>
        <authorList>
            <person name="Cunning R."/>
            <person name="Bay R.A."/>
            <person name="Gillette P."/>
            <person name="Baker A.C."/>
            <person name="Traylor-Knowles N."/>
        </authorList>
    </citation>
    <scope>NUCLEOTIDE SEQUENCE [LARGE SCALE GENOMIC DNA]</scope>
    <source>
        <strain evidence="5">RSMAS</strain>
        <tissue evidence="5">Whole animal</tissue>
    </source>
</reference>
<keyword evidence="2 3" id="KW-0479">Metal-binding</keyword>
<keyword evidence="4" id="KW-1133">Transmembrane helix</keyword>
<dbReference type="InterPro" id="IPR002401">
    <property type="entry name" value="Cyt_P450_E_grp-I"/>
</dbReference>
<keyword evidence="4" id="KW-0472">Membrane</keyword>
<dbReference type="InterPro" id="IPR001128">
    <property type="entry name" value="Cyt_P450"/>
</dbReference>
<evidence type="ECO:0008006" key="7">
    <source>
        <dbReference type="Google" id="ProtNLM"/>
    </source>
</evidence>
<sequence>MISIVAIFLWTTSVTICAAIIIFVGLVIYLLYVHAKYDHLPGPKRGGFFTGNMALVYEKRTKLNLTIHQIWAELALQHSPMFVFWFFHRPVVIVTDAQLVKEVLITKNLPRDKFGYSHLASLFGERMLGQGLLSEVSEEEWRWKRATLDPGFYRPSIVGMIDNFNTTCDSFLQRLESLADGKAEVSMAEELVRINLDLIAKVAFDLDLNSTSNPDTPIPINIRIALEGLIQSFRKPFMRFQPSTFGYQAKCREAVCFVRGVAKEVIEKRWKAKERGEDQHNDLLSHILLLPERDRHTTMNDMVDHFMSFVVGGEETISNHLTFLLAAITSHPEVEERIVAEIDEVLGSRCSVRYEDLARLKYLEQTIKEALRLHPPEPAITRMANESMIMGGVHIPAKTSIMVNAYVLHHHSNYWDNPEEFDPERFATCNLENVEHYAYIPFSLGRHTCIGIHFAQIETKLLIARLLQTFKFNLVPGQDLKQIEHMTLSPKNGVRCKLSLR</sequence>
<dbReference type="AlphaFoldDB" id="A0A3M6T6H2"/>
<dbReference type="PANTHER" id="PTHR24293:SF0">
    <property type="entry name" value="CYP46A1 PROTEIN-RELATED"/>
    <property type="match status" value="1"/>
</dbReference>
<comment type="caution">
    <text evidence="5">The sequence shown here is derived from an EMBL/GenBank/DDBJ whole genome shotgun (WGS) entry which is preliminary data.</text>
</comment>
<accession>A0A3M6T6H2</accession>
<feature type="binding site" description="axial binding residue" evidence="2">
    <location>
        <position position="449"/>
    </location>
    <ligand>
        <name>heme</name>
        <dbReference type="ChEBI" id="CHEBI:30413"/>
    </ligand>
    <ligandPart>
        <name>Fe</name>
        <dbReference type="ChEBI" id="CHEBI:18248"/>
    </ligandPart>
</feature>
<evidence type="ECO:0000256" key="2">
    <source>
        <dbReference type="PIRSR" id="PIRSR602401-1"/>
    </source>
</evidence>